<dbReference type="AlphaFoldDB" id="G2R934"/>
<evidence type="ECO:0000313" key="2">
    <source>
        <dbReference type="Proteomes" id="UP000008181"/>
    </source>
</evidence>
<dbReference type="EMBL" id="CP003012">
    <property type="protein sequence ID" value="AEO68629.1"/>
    <property type="molecule type" value="Genomic_DNA"/>
</dbReference>
<gene>
    <name evidence="1" type="ORF">THITE_2090138</name>
</gene>
<dbReference type="RefSeq" id="XP_003654965.1">
    <property type="nucleotide sequence ID" value="XM_003654917.1"/>
</dbReference>
<proteinExistence type="predicted"/>
<dbReference type="KEGG" id="ttt:THITE_2090138"/>
<dbReference type="Proteomes" id="UP000008181">
    <property type="component" value="Chromosome 4"/>
</dbReference>
<protein>
    <submittedName>
        <fullName evidence="1">Uncharacterized protein</fullName>
    </submittedName>
</protein>
<sequence length="84" mass="9423">MRLVELVAVPIHQIGVLLFLSASKILSEDEIRAVVSFEKEGPQWETLDDGRLYLHVSPTWPDTGPKTVFSEVSWCLAQESPELS</sequence>
<evidence type="ECO:0000313" key="1">
    <source>
        <dbReference type="EMBL" id="AEO68629.1"/>
    </source>
</evidence>
<keyword evidence="2" id="KW-1185">Reference proteome</keyword>
<dbReference type="HOGENOM" id="CLU_2529043_0_0_1"/>
<name>G2R934_THETT</name>
<reference evidence="1 2" key="1">
    <citation type="journal article" date="2011" name="Nat. Biotechnol.">
        <title>Comparative genomic analysis of the thermophilic biomass-degrading fungi Myceliophthora thermophila and Thielavia terrestris.</title>
        <authorList>
            <person name="Berka R.M."/>
            <person name="Grigoriev I.V."/>
            <person name="Otillar R."/>
            <person name="Salamov A."/>
            <person name="Grimwood J."/>
            <person name="Reid I."/>
            <person name="Ishmael N."/>
            <person name="John T."/>
            <person name="Darmond C."/>
            <person name="Moisan M.-C."/>
            <person name="Henrissat B."/>
            <person name="Coutinho P.M."/>
            <person name="Lombard V."/>
            <person name="Natvig D.O."/>
            <person name="Lindquist E."/>
            <person name="Schmutz J."/>
            <person name="Lucas S."/>
            <person name="Harris P."/>
            <person name="Powlowski J."/>
            <person name="Bellemare A."/>
            <person name="Taylor D."/>
            <person name="Butler G."/>
            <person name="de Vries R.P."/>
            <person name="Allijn I.E."/>
            <person name="van den Brink J."/>
            <person name="Ushinsky S."/>
            <person name="Storms R."/>
            <person name="Powell A.J."/>
            <person name="Paulsen I.T."/>
            <person name="Elbourne L.D.H."/>
            <person name="Baker S.E."/>
            <person name="Magnuson J."/>
            <person name="LaBoissiere S."/>
            <person name="Clutterbuck A.J."/>
            <person name="Martinez D."/>
            <person name="Wogulis M."/>
            <person name="de Leon A.L."/>
            <person name="Rey M.W."/>
            <person name="Tsang A."/>
        </authorList>
    </citation>
    <scope>NUCLEOTIDE SEQUENCE [LARGE SCALE GENOMIC DNA]</scope>
    <source>
        <strain evidence="2">ATCC 38088 / NRRL 8126</strain>
    </source>
</reference>
<accession>G2R934</accession>
<dbReference type="GeneID" id="11524036"/>
<organism evidence="1 2">
    <name type="scientific">Thermothielavioides terrestris (strain ATCC 38088 / NRRL 8126)</name>
    <name type="common">Thielavia terrestris</name>
    <dbReference type="NCBI Taxonomy" id="578455"/>
    <lineage>
        <taxon>Eukaryota</taxon>
        <taxon>Fungi</taxon>
        <taxon>Dikarya</taxon>
        <taxon>Ascomycota</taxon>
        <taxon>Pezizomycotina</taxon>
        <taxon>Sordariomycetes</taxon>
        <taxon>Sordariomycetidae</taxon>
        <taxon>Sordariales</taxon>
        <taxon>Chaetomiaceae</taxon>
        <taxon>Thermothielavioides</taxon>
        <taxon>Thermothielavioides terrestris</taxon>
    </lineage>
</organism>